<keyword evidence="7" id="KW-0862">Zinc</keyword>
<evidence type="ECO:0000256" key="8">
    <source>
        <dbReference type="ARBA" id="ARBA00023239"/>
    </source>
</evidence>
<keyword evidence="8" id="KW-0456">Lyase</keyword>
<dbReference type="KEGG" id="rsin:B6N60_01682"/>
<comment type="catalytic activity">
    <reaction evidence="10">
        <text>7,8-dihydroneopterin 3'-triphosphate + H2O = 6-carboxy-5,6,7,8-tetrahydropterin + triphosphate + acetaldehyde + 2 H(+)</text>
        <dbReference type="Rhea" id="RHEA:27966"/>
        <dbReference type="ChEBI" id="CHEBI:15343"/>
        <dbReference type="ChEBI" id="CHEBI:15377"/>
        <dbReference type="ChEBI" id="CHEBI:15378"/>
        <dbReference type="ChEBI" id="CHEBI:18036"/>
        <dbReference type="ChEBI" id="CHEBI:58462"/>
        <dbReference type="ChEBI" id="CHEBI:61032"/>
        <dbReference type="EC" id="4.1.2.50"/>
    </reaction>
</comment>
<evidence type="ECO:0000256" key="2">
    <source>
        <dbReference type="ARBA" id="ARBA00005061"/>
    </source>
</evidence>
<sequence length="422" mass="47587">MQCIVNRRAQFLASHRYWLPELSESENWEKFGPFSKFPGQGHNYVLFISMAGELDEYGMVLNLSDVKHVIKKEATGQLDFAYLNDLWPEFQETLPTTENIAKVIWQRLAPHLPLVRVQLFEHPQLWADYRGEGKKATLTISTHFSAAHRLAPNLSPEQYGKCTRTHGHNYHLEVTVEGEMDSRTGMIVDVKALNQVVEDYVISKLDHSCLNEDIPDFAEVVPTTENIARYISNLLELPIQGLGVKLANVKLYESHQLWIDYPGNGSETFFSVATHFSAAHRLAHPHLSLEKNKEIYGKCARVNGHGHNYQLEVTVKGEIDSRTGMAIDLLGLNQIINDYVVEPFDHSFLNKDVPFFGEAVPTAENIALYITNVLRSPIQELGAELYKIKLVESPNNACEIYALQSDSSVGDTAKDQQLLAAV</sequence>
<dbReference type="PANTHER" id="PTHR12589:SF7">
    <property type="entry name" value="6-PYRUVOYL TETRAHYDROBIOPTERIN SYNTHASE"/>
    <property type="match status" value="1"/>
</dbReference>
<evidence type="ECO:0000256" key="9">
    <source>
        <dbReference type="ARBA" id="ARBA00031449"/>
    </source>
</evidence>
<keyword evidence="12" id="KW-1185">Reference proteome</keyword>
<dbReference type="Pfam" id="PF01242">
    <property type="entry name" value="PTPS"/>
    <property type="match status" value="3"/>
</dbReference>
<protein>
    <recommendedName>
        <fullName evidence="5">6-carboxy-5,6,7,8-tetrahydropterin synthase</fullName>
        <ecNumber evidence="4">4.1.2.50</ecNumber>
    </recommendedName>
    <alternativeName>
        <fullName evidence="9">Queuosine biosynthesis protein QueD</fullName>
    </alternativeName>
</protein>
<evidence type="ECO:0000256" key="3">
    <source>
        <dbReference type="ARBA" id="ARBA00008900"/>
    </source>
</evidence>
<comment type="pathway">
    <text evidence="2">Purine metabolism; 7-cyano-7-deazaguanine biosynthesis.</text>
</comment>
<dbReference type="InterPro" id="IPR038418">
    <property type="entry name" value="6-PTP_synth/QueD_sf"/>
</dbReference>
<accession>A0A975Y4A9</accession>
<dbReference type="EMBL" id="CP021056">
    <property type="protein sequence ID" value="QXE22994.1"/>
    <property type="molecule type" value="Genomic_DNA"/>
</dbReference>
<dbReference type="GO" id="GO:0070497">
    <property type="term" value="F:6-carboxytetrahydropterin synthase activity"/>
    <property type="evidence" value="ECO:0007669"/>
    <property type="project" value="UniProtKB-EC"/>
</dbReference>
<evidence type="ECO:0000313" key="12">
    <source>
        <dbReference type="Proteomes" id="UP000683511"/>
    </source>
</evidence>
<dbReference type="Proteomes" id="UP000683511">
    <property type="component" value="Chromosome"/>
</dbReference>
<evidence type="ECO:0000256" key="5">
    <source>
        <dbReference type="ARBA" id="ARBA00018141"/>
    </source>
</evidence>
<evidence type="ECO:0000256" key="6">
    <source>
        <dbReference type="ARBA" id="ARBA00022723"/>
    </source>
</evidence>
<dbReference type="AlphaFoldDB" id="A0A975Y4A9"/>
<comment type="similarity">
    <text evidence="3">Belongs to the PTPS family. QueD subfamily.</text>
</comment>
<evidence type="ECO:0000313" key="11">
    <source>
        <dbReference type="EMBL" id="QXE22994.1"/>
    </source>
</evidence>
<gene>
    <name evidence="11" type="ORF">B6N60_01682</name>
</gene>
<evidence type="ECO:0000256" key="1">
    <source>
        <dbReference type="ARBA" id="ARBA00001947"/>
    </source>
</evidence>
<evidence type="ECO:0000256" key="7">
    <source>
        <dbReference type="ARBA" id="ARBA00022833"/>
    </source>
</evidence>
<dbReference type="GO" id="GO:0046872">
    <property type="term" value="F:metal ion binding"/>
    <property type="evidence" value="ECO:0007669"/>
    <property type="project" value="UniProtKB-KW"/>
</dbReference>
<keyword evidence="6" id="KW-0479">Metal-binding</keyword>
<dbReference type="EC" id="4.1.2.50" evidence="4"/>
<proteinExistence type="inferred from homology"/>
<dbReference type="PANTHER" id="PTHR12589">
    <property type="entry name" value="PYRUVOYL TETRAHYDROBIOPTERIN SYNTHASE"/>
    <property type="match status" value="1"/>
</dbReference>
<reference evidence="11" key="1">
    <citation type="submission" date="2017-04" db="EMBL/GenBank/DDBJ databases">
        <title>Genome deletions in a multicellular cyanobacterial endosymbiont for morphological adaptation in marine diatoms.</title>
        <authorList>
            <person name="Wang Y."/>
            <person name="Gao H."/>
            <person name="Li R."/>
            <person name="Xu X."/>
        </authorList>
    </citation>
    <scope>NUCLEOTIDE SEQUENCE</scope>
    <source>
        <strain evidence="11">FACHB 800</strain>
    </source>
</reference>
<evidence type="ECO:0000256" key="10">
    <source>
        <dbReference type="ARBA" id="ARBA00048807"/>
    </source>
</evidence>
<name>A0A975Y4A9_9NOST</name>
<dbReference type="SUPFAM" id="SSF55620">
    <property type="entry name" value="Tetrahydrobiopterin biosynthesis enzymes-like"/>
    <property type="match status" value="3"/>
</dbReference>
<dbReference type="FunFam" id="3.30.479.10:FF:000003">
    <property type="entry name" value="6-pyruvoyl tetrahydrobiopterin synthase"/>
    <property type="match status" value="1"/>
</dbReference>
<organism evidence="11 12">
    <name type="scientific">Richelia sinica FACHB-800</name>
    <dbReference type="NCBI Taxonomy" id="1357546"/>
    <lineage>
        <taxon>Bacteria</taxon>
        <taxon>Bacillati</taxon>
        <taxon>Cyanobacteriota</taxon>
        <taxon>Cyanophyceae</taxon>
        <taxon>Nostocales</taxon>
        <taxon>Nostocaceae</taxon>
        <taxon>Richelia</taxon>
    </lineage>
</organism>
<evidence type="ECO:0000256" key="4">
    <source>
        <dbReference type="ARBA" id="ARBA00012982"/>
    </source>
</evidence>
<dbReference type="InterPro" id="IPR007115">
    <property type="entry name" value="6-PTP_synth/QueD"/>
</dbReference>
<dbReference type="Gene3D" id="3.30.479.10">
    <property type="entry name" value="6-pyruvoyl tetrahydropterin synthase/QueD"/>
    <property type="match status" value="3"/>
</dbReference>
<comment type="cofactor">
    <cofactor evidence="1">
        <name>Zn(2+)</name>
        <dbReference type="ChEBI" id="CHEBI:29105"/>
    </cofactor>
</comment>